<keyword evidence="13" id="KW-1185">Reference proteome</keyword>
<evidence type="ECO:0000313" key="12">
    <source>
        <dbReference type="EMBL" id="CAG4997659.1"/>
    </source>
</evidence>
<dbReference type="Pfam" id="PF03216">
    <property type="entry name" value="Rhabdo_ncap_2"/>
    <property type="match status" value="1"/>
</dbReference>
<comment type="similarity">
    <text evidence="9">Belongs to the nucleorhabdovirus nucleocapsid protein family.</text>
</comment>
<dbReference type="InterPro" id="IPR004902">
    <property type="entry name" value="Rhabdo_ncap_2"/>
</dbReference>
<keyword evidence="6 9" id="KW-0543">Viral nucleoprotein</keyword>
<dbReference type="EMBL" id="MF543022">
    <property type="protein sequence ID" value="AUW36414.1"/>
    <property type="molecule type" value="Viral_cRNA"/>
</dbReference>
<comment type="subcellular location">
    <subcellularLocation>
        <location evidence="9">Virion</location>
    </subcellularLocation>
    <subcellularLocation>
        <location evidence="9">Host cytoplasm</location>
    </subcellularLocation>
</comment>
<dbReference type="EMBL" id="OU015520">
    <property type="protein sequence ID" value="CAG4997659.1"/>
    <property type="molecule type" value="Genomic_RNA"/>
</dbReference>
<protein>
    <recommendedName>
        <fullName evidence="1 9">Nucleoprotein</fullName>
        <shortName evidence="9">NP</shortName>
        <shortName evidence="9">Protein N</shortName>
    </recommendedName>
    <alternativeName>
        <fullName evidence="8 9">Nucleocapsid protein</fullName>
    </alternativeName>
</protein>
<keyword evidence="2 9" id="KW-1139">Helical capsid protein</keyword>
<keyword evidence="3 9" id="KW-0167">Capsid protein</keyword>
<dbReference type="RefSeq" id="YP_010796364.1">
    <property type="nucleotide sequence ID" value="NC_076000.1"/>
</dbReference>
<keyword evidence="5 9" id="KW-0694">RNA-binding</keyword>
<accession>A0A2K9YRI6</accession>
<evidence type="ECO:0000256" key="9">
    <source>
        <dbReference type="RuleBase" id="RU369108"/>
    </source>
</evidence>
<evidence type="ECO:0000256" key="8">
    <source>
        <dbReference type="ARBA" id="ARBA00033344"/>
    </source>
</evidence>
<comment type="function">
    <text evidence="9">Encapsidates the genome, protecting it from nucleases. The encapsidated genomic RNA is termed the nucleocapsid (NC) and serves as template for viral transcription and replication.</text>
</comment>
<dbReference type="GO" id="GO:0030430">
    <property type="term" value="C:host cell cytoplasm"/>
    <property type="evidence" value="ECO:0007669"/>
    <property type="project" value="UniProtKB-SubCell"/>
</dbReference>
<reference evidence="11" key="1">
    <citation type="submission" date="2017-07" db="EMBL/GenBank/DDBJ databases">
        <authorList>
            <person name="Sun Z.S."/>
            <person name="Albrecht U."/>
            <person name="Echele G."/>
            <person name="Lee C.C."/>
        </authorList>
    </citation>
    <scope>NUCLEOTIDE SEQUENCE</scope>
    <source>
        <strain evidence="11">Veloy</strain>
    </source>
</reference>
<evidence type="ECO:0000256" key="5">
    <source>
        <dbReference type="ARBA" id="ARBA00022884"/>
    </source>
</evidence>
<comment type="subunit">
    <text evidence="9">Homomultimerizes to form the nucleocapsid. Binds to viral genomic RNA.</text>
</comment>
<name>A0A2K9YRI6_9RHAB</name>
<dbReference type="KEGG" id="vg:80533835"/>
<dbReference type="GO" id="GO:0003723">
    <property type="term" value="F:RNA binding"/>
    <property type="evidence" value="ECO:0007669"/>
    <property type="project" value="UniProtKB-UniRule"/>
</dbReference>
<dbReference type="Proteomes" id="UP000501572">
    <property type="component" value="Segment"/>
</dbReference>
<feature type="region of interest" description="Disordered" evidence="10">
    <location>
        <begin position="422"/>
        <end position="468"/>
    </location>
</feature>
<evidence type="ECO:0000256" key="10">
    <source>
        <dbReference type="SAM" id="MobiDB-lite"/>
    </source>
</evidence>
<dbReference type="GeneID" id="80533835"/>
<evidence type="ECO:0000256" key="4">
    <source>
        <dbReference type="ARBA" id="ARBA00022844"/>
    </source>
</evidence>
<evidence type="ECO:0000256" key="7">
    <source>
        <dbReference type="ARBA" id="ARBA00023274"/>
    </source>
</evidence>
<evidence type="ECO:0000313" key="11">
    <source>
        <dbReference type="EMBL" id="AUW36414.1"/>
    </source>
</evidence>
<dbReference type="GO" id="GO:0019013">
    <property type="term" value="C:viral nucleocapsid"/>
    <property type="evidence" value="ECO:0007669"/>
    <property type="project" value="UniProtKB-UniRule"/>
</dbReference>
<keyword evidence="4 9" id="KW-0946">Virion</keyword>
<evidence type="ECO:0000256" key="3">
    <source>
        <dbReference type="ARBA" id="ARBA00022561"/>
    </source>
</evidence>
<sequence>MASYTLEDLQHIRAKYSDLSETKRPEKPSGQCPYQEYKFKEAVKFPAYKVAPLQDAEIVSQFSAMTSSTFNSINEEDLHKFLRMAFSLKSPLDKKTPIFDDLYPDETKCEGFDTHIPNKTTSIPFNKEAATSATYTVVPPTTAPLDTMQVDGAESENNKALAISFICSWLTRFAVKSPSIGLNLQYTKLEETYVKLYQLSSSMFRTFKPDPIWINCLRNAFDAFPRVRNTLVLYIAYCETKYKPSPKIFNVLRFLYFQNLEFMGMHAYVSLVGIMAQIALPPAQILTWLRMSGAELAIDEAHLIMAKYDNGMIQGGATAERLWKYARTLDQGYFNRLQTSYCGILMATLAYIEIDMGISKEEGYASPLHIFAIAGNPSLLAAGKMKAEAFRDCKNAIVSLSADASIIDKMVASKVGTVINTPSSAVPMETEGSASLKKRRATDEQTLDPRTAPIPVKRAPTIPLPPSY</sequence>
<evidence type="ECO:0000256" key="6">
    <source>
        <dbReference type="ARBA" id="ARBA00023086"/>
    </source>
</evidence>
<dbReference type="GO" id="GO:1990904">
    <property type="term" value="C:ribonucleoprotein complex"/>
    <property type="evidence" value="ECO:0007669"/>
    <property type="project" value="UniProtKB-UniRule"/>
</dbReference>
<reference evidence="11 13" key="2">
    <citation type="journal article" date="2018" name="Arch. Virol.">
        <title>Molecular characterization of a novel rhabdovirus infecting blackcurrant identified by high-throughput sequencing.</title>
        <authorList>
            <person name="Wu L.P."/>
            <person name="Yang T."/>
            <person name="Liu H.W."/>
            <person name="Postman J."/>
            <person name="Li R."/>
        </authorList>
    </citation>
    <scope>NUCLEOTIDE SEQUENCE [LARGE SCALE GENOMIC DNA]</scope>
    <source>
        <strain evidence="11">Veloy</strain>
    </source>
</reference>
<evidence type="ECO:0000313" key="13">
    <source>
        <dbReference type="Proteomes" id="UP000501572"/>
    </source>
</evidence>
<evidence type="ECO:0000256" key="1">
    <source>
        <dbReference type="ARBA" id="ARBA00014389"/>
    </source>
</evidence>
<dbReference type="GO" id="GO:0019029">
    <property type="term" value="C:helical viral capsid"/>
    <property type="evidence" value="ECO:0007669"/>
    <property type="project" value="UniProtKB-UniRule"/>
</dbReference>
<reference evidence="12" key="3">
    <citation type="submission" date="2021-04" db="EMBL/GenBank/DDBJ databases">
        <authorList>
            <person name="Zrelovs N."/>
        </authorList>
    </citation>
    <scope>NUCLEOTIDE SEQUENCE</scope>
    <source>
        <strain evidence="12">Black currant nucleorhabdovirus 1 isolate Mara Eglite</strain>
    </source>
</reference>
<dbReference type="Proteomes" id="UP000678229">
    <property type="component" value="Segment"/>
</dbReference>
<keyword evidence="7 9" id="KW-0687">Ribonucleoprotein</keyword>
<keyword evidence="9" id="KW-1035">Host cytoplasm</keyword>
<proteinExistence type="inferred from homology"/>
<evidence type="ECO:0000256" key="2">
    <source>
        <dbReference type="ARBA" id="ARBA00022497"/>
    </source>
</evidence>
<organism evidence="11 13">
    <name type="scientific">Black currant nucleorhabdovirus 1</name>
    <dbReference type="NCBI Taxonomy" id="2079521"/>
    <lineage>
        <taxon>Viruses</taxon>
        <taxon>Riboviria</taxon>
        <taxon>Orthornavirae</taxon>
        <taxon>Negarnaviricota</taxon>
        <taxon>Haploviricotina</taxon>
        <taxon>Monjiviricetes</taxon>
        <taxon>Mononegavirales</taxon>
        <taxon>Rhabdoviridae</taxon>
        <taxon>Betarhabdovirinae</taxon>
        <taxon>Betanucleorhabdovirus</taxon>
        <taxon>Betanucleorhabdovirus ribes</taxon>
    </lineage>
</organism>